<dbReference type="SUPFAM" id="SSF54523">
    <property type="entry name" value="Pili subunits"/>
    <property type="match status" value="1"/>
</dbReference>
<dbReference type="InterPro" id="IPR045584">
    <property type="entry name" value="Pilin-like"/>
</dbReference>
<evidence type="ECO:0008006" key="3">
    <source>
        <dbReference type="Google" id="ProtNLM"/>
    </source>
</evidence>
<dbReference type="EMBL" id="JAENII010000006">
    <property type="protein sequence ID" value="MBK1827240.1"/>
    <property type="molecule type" value="Genomic_DNA"/>
</dbReference>
<dbReference type="Proteomes" id="UP000658278">
    <property type="component" value="Unassembled WGS sequence"/>
</dbReference>
<accession>A0A934VG45</accession>
<dbReference type="Gene3D" id="3.30.700.10">
    <property type="entry name" value="Glycoprotein, Type 4 Pilin"/>
    <property type="match status" value="1"/>
</dbReference>
<proteinExistence type="predicted"/>
<protein>
    <recommendedName>
        <fullName evidence="3">Type II secretion system protein GspG C-terminal domain-containing protein</fullName>
    </recommendedName>
</protein>
<name>A0A934VG45_9BACT</name>
<sequence>MKRRLVIGVAVVGGLIAVALRKSPEAEWVESRSMEPERVEAPAIVSTKVSGSDSGVAQGHLSDTVVGRMPYDTGIRNDPRVQSREDGKRVFVEAVGIANEMNDPEGGPEFAMERLGEVLSFYRMVFDENPVASDNPSVMASLMGDNPRGLVFFPENHPALNADGELVDPWGGPYFFHALSGKQMEIVSTGPDRMLGSNDDLIHTQRDEQDFFKGMTEPAPEPEEE</sequence>
<evidence type="ECO:0000313" key="1">
    <source>
        <dbReference type="EMBL" id="MBK1827240.1"/>
    </source>
</evidence>
<reference evidence="1" key="1">
    <citation type="submission" date="2021-01" db="EMBL/GenBank/DDBJ databases">
        <title>Modified the classification status of verrucomicrobia.</title>
        <authorList>
            <person name="Feng X."/>
        </authorList>
    </citation>
    <scope>NUCLEOTIDE SEQUENCE</scope>
    <source>
        <strain evidence="1">KCTC 22201</strain>
    </source>
</reference>
<gene>
    <name evidence="1" type="ORF">JIN81_09415</name>
</gene>
<keyword evidence="2" id="KW-1185">Reference proteome</keyword>
<comment type="caution">
    <text evidence="1">The sequence shown here is derived from an EMBL/GenBank/DDBJ whole genome shotgun (WGS) entry which is preliminary data.</text>
</comment>
<evidence type="ECO:0000313" key="2">
    <source>
        <dbReference type="Proteomes" id="UP000658278"/>
    </source>
</evidence>
<organism evidence="1 2">
    <name type="scientific">Haloferula rosea</name>
    <dbReference type="NCBI Taxonomy" id="490093"/>
    <lineage>
        <taxon>Bacteria</taxon>
        <taxon>Pseudomonadati</taxon>
        <taxon>Verrucomicrobiota</taxon>
        <taxon>Verrucomicrobiia</taxon>
        <taxon>Verrucomicrobiales</taxon>
        <taxon>Verrucomicrobiaceae</taxon>
        <taxon>Haloferula</taxon>
    </lineage>
</organism>
<dbReference type="RefSeq" id="WP_200278691.1">
    <property type="nucleotide sequence ID" value="NZ_JAENII010000006.1"/>
</dbReference>
<dbReference type="AlphaFoldDB" id="A0A934VG45"/>